<dbReference type="AlphaFoldDB" id="A0A498JGZ9"/>
<reference evidence="1 2" key="1">
    <citation type="submission" date="2018-10" db="EMBL/GenBank/DDBJ databases">
        <title>A high-quality apple genome assembly.</title>
        <authorList>
            <person name="Hu J."/>
        </authorList>
    </citation>
    <scope>NUCLEOTIDE SEQUENCE [LARGE SCALE GENOMIC DNA]</scope>
    <source>
        <strain evidence="2">cv. HFTH1</strain>
        <tissue evidence="1">Young leaf</tissue>
    </source>
</reference>
<accession>A0A498JGZ9</accession>
<protein>
    <recommendedName>
        <fullName evidence="3">RNase H type-1 domain-containing protein</fullName>
    </recommendedName>
</protein>
<keyword evidence="2" id="KW-1185">Reference proteome</keyword>
<evidence type="ECO:0000313" key="2">
    <source>
        <dbReference type="Proteomes" id="UP000290289"/>
    </source>
</evidence>
<dbReference type="EMBL" id="RDQH01000333">
    <property type="protein sequence ID" value="RXH92952.1"/>
    <property type="molecule type" value="Genomic_DNA"/>
</dbReference>
<evidence type="ECO:0008006" key="3">
    <source>
        <dbReference type="Google" id="ProtNLM"/>
    </source>
</evidence>
<dbReference type="Proteomes" id="UP000290289">
    <property type="component" value="Chromosome 7"/>
</dbReference>
<comment type="caution">
    <text evidence="1">The sequence shown here is derived from an EMBL/GenBank/DDBJ whole genome shotgun (WGS) entry which is preliminary data.</text>
</comment>
<sequence length="131" mass="14197">MCGAFIYISVSFIVNDGQVVNPTSVSHLSKLQLAEFVKIKPALSCWCPPSSGWVKNNVDGSFLADSNLGGVGVVFRDEASSYAGGFVCYVRRATNVAVHCMAKLAISSTFDIFFWFEEPPNLIVEALIDPV</sequence>
<gene>
    <name evidence="1" type="ORF">DVH24_011976</name>
</gene>
<name>A0A498JGZ9_MALDO</name>
<organism evidence="1 2">
    <name type="scientific">Malus domestica</name>
    <name type="common">Apple</name>
    <name type="synonym">Pyrus malus</name>
    <dbReference type="NCBI Taxonomy" id="3750"/>
    <lineage>
        <taxon>Eukaryota</taxon>
        <taxon>Viridiplantae</taxon>
        <taxon>Streptophyta</taxon>
        <taxon>Embryophyta</taxon>
        <taxon>Tracheophyta</taxon>
        <taxon>Spermatophyta</taxon>
        <taxon>Magnoliopsida</taxon>
        <taxon>eudicotyledons</taxon>
        <taxon>Gunneridae</taxon>
        <taxon>Pentapetalae</taxon>
        <taxon>rosids</taxon>
        <taxon>fabids</taxon>
        <taxon>Rosales</taxon>
        <taxon>Rosaceae</taxon>
        <taxon>Amygdaloideae</taxon>
        <taxon>Maleae</taxon>
        <taxon>Malus</taxon>
    </lineage>
</organism>
<evidence type="ECO:0000313" key="1">
    <source>
        <dbReference type="EMBL" id="RXH92952.1"/>
    </source>
</evidence>
<dbReference type="InterPro" id="IPR052929">
    <property type="entry name" value="RNase_H-like_EbsB-rel"/>
</dbReference>
<dbReference type="PANTHER" id="PTHR47074">
    <property type="entry name" value="BNAC02G40300D PROTEIN"/>
    <property type="match status" value="1"/>
</dbReference>
<dbReference type="PANTHER" id="PTHR47074:SF11">
    <property type="entry name" value="REVERSE TRANSCRIPTASE-LIKE PROTEIN"/>
    <property type="match status" value="1"/>
</dbReference>
<proteinExistence type="predicted"/>